<dbReference type="FunFam" id="3.40.50.720:FF:000047">
    <property type="entry name" value="NADP-dependent L-serine/L-allo-threonine dehydrogenase"/>
    <property type="match status" value="1"/>
</dbReference>
<dbReference type="AlphaFoldDB" id="A0A158E5R5"/>
<dbReference type="Pfam" id="PF00106">
    <property type="entry name" value="adh_short"/>
    <property type="match status" value="1"/>
</dbReference>
<dbReference type="PROSITE" id="PS00061">
    <property type="entry name" value="ADH_SHORT"/>
    <property type="match status" value="1"/>
</dbReference>
<dbReference type="Gene3D" id="3.40.50.720">
    <property type="entry name" value="NAD(P)-binding Rossmann-like Domain"/>
    <property type="match status" value="1"/>
</dbReference>
<dbReference type="GO" id="GO:0016616">
    <property type="term" value="F:oxidoreductase activity, acting on the CH-OH group of donors, NAD or NADP as acceptor"/>
    <property type="evidence" value="ECO:0007669"/>
    <property type="project" value="UniProtKB-ARBA"/>
</dbReference>
<keyword evidence="2" id="KW-0560">Oxidoreductase</keyword>
<sequence length="274" mass="29352">MTHIAVQEALDGKSTSLMNYISRRNEMSSNIEGKVVVITGASSGMGEAAARHLAELGASVVLAARRTDRIEKVAAEITSKGGKAVAVSTDVTSLEDTQKLVDTAVETFGRIDVLVNNAGLMPLSLVEQAKVDEWNQMIDVNLRGVLHGMAAALPYMKEQKSGHIISTASVAAYKIFPSAAVYCATKFAVRALSEGLRQEVTPYNIRTTLISPGAVKTELLDHISDKDVQSANADYVGKVGISPESYARMVAFAISQPEDVDVNEIVFRPTAQEL</sequence>
<gene>
    <name evidence="5" type="ORF">AWB78_06207</name>
</gene>
<dbReference type="PANTHER" id="PTHR43115:SF4">
    <property type="entry name" value="DEHYDROGENASE_REDUCTASE SDR FAMILY MEMBER 11"/>
    <property type="match status" value="1"/>
</dbReference>
<dbReference type="InterPro" id="IPR002347">
    <property type="entry name" value="SDR_fam"/>
</dbReference>
<organism evidence="5 6">
    <name type="scientific">Caballeronia calidae</name>
    <dbReference type="NCBI Taxonomy" id="1777139"/>
    <lineage>
        <taxon>Bacteria</taxon>
        <taxon>Pseudomonadati</taxon>
        <taxon>Pseudomonadota</taxon>
        <taxon>Betaproteobacteria</taxon>
        <taxon>Burkholderiales</taxon>
        <taxon>Burkholderiaceae</taxon>
        <taxon>Caballeronia</taxon>
    </lineage>
</organism>
<evidence type="ECO:0000256" key="3">
    <source>
        <dbReference type="RuleBase" id="RU000363"/>
    </source>
</evidence>
<dbReference type="InterPro" id="IPR020904">
    <property type="entry name" value="Sc_DH/Rdtase_CS"/>
</dbReference>
<feature type="domain" description="Ketoreductase" evidence="4">
    <location>
        <begin position="34"/>
        <end position="218"/>
    </location>
</feature>
<dbReference type="InterPro" id="IPR036291">
    <property type="entry name" value="NAD(P)-bd_dom_sf"/>
</dbReference>
<accession>A0A158E5R5</accession>
<dbReference type="PIRSF" id="PIRSF000126">
    <property type="entry name" value="11-beta-HSD1"/>
    <property type="match status" value="1"/>
</dbReference>
<dbReference type="PRINTS" id="PR00080">
    <property type="entry name" value="SDRFAMILY"/>
</dbReference>
<evidence type="ECO:0000313" key="6">
    <source>
        <dbReference type="Proteomes" id="UP000071859"/>
    </source>
</evidence>
<reference evidence="5" key="1">
    <citation type="submission" date="2016-01" db="EMBL/GenBank/DDBJ databases">
        <authorList>
            <person name="Peeters C."/>
        </authorList>
    </citation>
    <scope>NUCLEOTIDE SEQUENCE</scope>
    <source>
        <strain evidence="5">LMG 29321</strain>
    </source>
</reference>
<evidence type="ECO:0000313" key="5">
    <source>
        <dbReference type="EMBL" id="SAL01776.1"/>
    </source>
</evidence>
<comment type="caution">
    <text evidence="5">The sequence shown here is derived from an EMBL/GenBank/DDBJ whole genome shotgun (WGS) entry which is preliminary data.</text>
</comment>
<dbReference type="InterPro" id="IPR057326">
    <property type="entry name" value="KR_dom"/>
</dbReference>
<dbReference type="PRINTS" id="PR00081">
    <property type="entry name" value="GDHRDH"/>
</dbReference>
<dbReference type="SUPFAM" id="SSF51735">
    <property type="entry name" value="NAD(P)-binding Rossmann-fold domains"/>
    <property type="match status" value="1"/>
</dbReference>
<keyword evidence="6" id="KW-1185">Reference proteome</keyword>
<dbReference type="PANTHER" id="PTHR43115">
    <property type="entry name" value="DEHYDROGENASE/REDUCTASE SDR FAMILY MEMBER 11"/>
    <property type="match status" value="1"/>
</dbReference>
<evidence type="ECO:0000256" key="1">
    <source>
        <dbReference type="ARBA" id="ARBA00006484"/>
    </source>
</evidence>
<evidence type="ECO:0000259" key="4">
    <source>
        <dbReference type="SMART" id="SM00822"/>
    </source>
</evidence>
<dbReference type="EMBL" id="FCOX02000046">
    <property type="protein sequence ID" value="SAL01776.1"/>
    <property type="molecule type" value="Genomic_DNA"/>
</dbReference>
<protein>
    <submittedName>
        <fullName evidence="5">Oxidoreductase</fullName>
    </submittedName>
</protein>
<dbReference type="SMART" id="SM00822">
    <property type="entry name" value="PKS_KR"/>
    <property type="match status" value="1"/>
</dbReference>
<dbReference type="Proteomes" id="UP000071859">
    <property type="component" value="Unassembled WGS sequence"/>
</dbReference>
<evidence type="ECO:0000256" key="2">
    <source>
        <dbReference type="ARBA" id="ARBA00023002"/>
    </source>
</evidence>
<comment type="similarity">
    <text evidence="1 3">Belongs to the short-chain dehydrogenases/reductases (SDR) family.</text>
</comment>
<proteinExistence type="inferred from homology"/>
<name>A0A158E5R5_9BURK</name>